<keyword evidence="6" id="KW-0285">Flavoprotein</keyword>
<dbReference type="PRINTS" id="PR00363">
    <property type="entry name" value="CYTOCHROMEB5"/>
</dbReference>
<dbReference type="STRING" id="1220924.W2S9A8"/>
<dbReference type="Proteomes" id="UP000030752">
    <property type="component" value="Unassembled WGS sequence"/>
</dbReference>
<evidence type="ECO:0000256" key="17">
    <source>
        <dbReference type="SAM" id="MobiDB-lite"/>
    </source>
</evidence>
<dbReference type="SMART" id="SM01117">
    <property type="entry name" value="Cyt-b5"/>
    <property type="match status" value="1"/>
</dbReference>
<evidence type="ECO:0000256" key="2">
    <source>
        <dbReference type="ARBA" id="ARBA00001970"/>
    </source>
</evidence>
<evidence type="ECO:0000256" key="6">
    <source>
        <dbReference type="ARBA" id="ARBA00022630"/>
    </source>
</evidence>
<dbReference type="EC" id="1.1.2.3" evidence="15"/>
<proteinExistence type="inferred from homology"/>
<comment type="cofactor">
    <cofactor evidence="2">
        <name>heme b</name>
        <dbReference type="ChEBI" id="CHEBI:60344"/>
    </cofactor>
</comment>
<dbReference type="eggNOG" id="KOG0538">
    <property type="taxonomic scope" value="Eukaryota"/>
</dbReference>
<comment type="similarity">
    <text evidence="14">In the N-terminal section; belongs to the cytochrome b5 family.</text>
</comment>
<dbReference type="OrthoDB" id="1925334at2759"/>
<dbReference type="HOGENOM" id="CLU_020639_1_1_1"/>
<dbReference type="eggNOG" id="KOG0537">
    <property type="taxonomic scope" value="Eukaryota"/>
</dbReference>
<comment type="subcellular location">
    <subcellularLocation>
        <location evidence="3">Mitochondrion intermembrane space</location>
    </subcellularLocation>
</comment>
<dbReference type="PROSITE" id="PS50255">
    <property type="entry name" value="CYTOCHROME_B5_2"/>
    <property type="match status" value="1"/>
</dbReference>
<name>W2S9A8_CYPE1</name>
<protein>
    <recommendedName>
        <fullName evidence="16">L-lactate dehydrogenase (cytochrome)</fullName>
        <ecNumber evidence="15">1.1.2.3</ecNumber>
    </recommendedName>
</protein>
<dbReference type="Gene3D" id="3.20.20.70">
    <property type="entry name" value="Aldolase class I"/>
    <property type="match status" value="1"/>
</dbReference>
<keyword evidence="5" id="KW-0349">Heme</keyword>
<dbReference type="Gene3D" id="3.10.120.10">
    <property type="entry name" value="Cytochrome b5-like heme/steroid binding domain"/>
    <property type="match status" value="1"/>
</dbReference>
<dbReference type="GeneID" id="19976427"/>
<comment type="similarity">
    <text evidence="13">In the C-terminal section; belongs to the FMN-dependent alpha-hydroxy acid dehydrogenase family.</text>
</comment>
<evidence type="ECO:0000256" key="4">
    <source>
        <dbReference type="ARBA" id="ARBA00011881"/>
    </source>
</evidence>
<dbReference type="InterPro" id="IPR001199">
    <property type="entry name" value="Cyt_B5-like_heme/steroid-bd"/>
</dbReference>
<dbReference type="InParanoid" id="W2S9A8"/>
<dbReference type="FunFam" id="3.20.20.70:FF:000062">
    <property type="entry name" value="Cytochrome b2, mitochondrial, putative"/>
    <property type="match status" value="1"/>
</dbReference>
<dbReference type="InterPro" id="IPR036400">
    <property type="entry name" value="Cyt_B5-like_heme/steroid_sf"/>
</dbReference>
<dbReference type="PANTHER" id="PTHR10578">
    <property type="entry name" value="S -2-HYDROXY-ACID OXIDASE-RELATED"/>
    <property type="match status" value="1"/>
</dbReference>
<dbReference type="InterPro" id="IPR037458">
    <property type="entry name" value="L-MDH/L-LDH_FMN-bd"/>
</dbReference>
<dbReference type="EMBL" id="KB822712">
    <property type="protein sequence ID" value="ETN45257.1"/>
    <property type="molecule type" value="Genomic_DNA"/>
</dbReference>
<evidence type="ECO:0000256" key="15">
    <source>
        <dbReference type="ARBA" id="ARBA00066458"/>
    </source>
</evidence>
<dbReference type="CDD" id="cd02922">
    <property type="entry name" value="FCB2_FMN"/>
    <property type="match status" value="1"/>
</dbReference>
<evidence type="ECO:0000259" key="19">
    <source>
        <dbReference type="PROSITE" id="PS51349"/>
    </source>
</evidence>
<dbReference type="SUPFAM" id="SSF55856">
    <property type="entry name" value="Cytochrome b5-like heme/steroid binding domain"/>
    <property type="match status" value="1"/>
</dbReference>
<comment type="catalytic activity">
    <reaction evidence="12">
        <text>(S)-lactate + 2 Fe(III)-[cytochrome c] = 2 Fe(II)-[cytochrome c] + pyruvate + 2 H(+)</text>
        <dbReference type="Rhea" id="RHEA:19909"/>
        <dbReference type="Rhea" id="RHEA-COMP:10350"/>
        <dbReference type="Rhea" id="RHEA-COMP:14399"/>
        <dbReference type="ChEBI" id="CHEBI:15361"/>
        <dbReference type="ChEBI" id="CHEBI:15378"/>
        <dbReference type="ChEBI" id="CHEBI:16651"/>
        <dbReference type="ChEBI" id="CHEBI:29033"/>
        <dbReference type="ChEBI" id="CHEBI:29034"/>
        <dbReference type="EC" id="1.1.2.3"/>
    </reaction>
    <physiologicalReaction direction="left-to-right" evidence="12">
        <dbReference type="Rhea" id="RHEA:19910"/>
    </physiologicalReaction>
</comment>
<evidence type="ECO:0000256" key="1">
    <source>
        <dbReference type="ARBA" id="ARBA00001917"/>
    </source>
</evidence>
<evidence type="ECO:0000256" key="8">
    <source>
        <dbReference type="ARBA" id="ARBA00022723"/>
    </source>
</evidence>
<dbReference type="InterPro" id="IPR037396">
    <property type="entry name" value="FMN_HAD"/>
</dbReference>
<evidence type="ECO:0000256" key="5">
    <source>
        <dbReference type="ARBA" id="ARBA00022617"/>
    </source>
</evidence>
<feature type="region of interest" description="Disordered" evidence="17">
    <location>
        <begin position="81"/>
        <end position="103"/>
    </location>
</feature>
<reference evidence="20 21" key="1">
    <citation type="submission" date="2013-03" db="EMBL/GenBank/DDBJ databases">
        <title>The Genome Sequence of Phialophora europaea CBS 101466.</title>
        <authorList>
            <consortium name="The Broad Institute Genomics Platform"/>
            <person name="Cuomo C."/>
            <person name="de Hoog S."/>
            <person name="Gorbushina A."/>
            <person name="Walker B."/>
            <person name="Young S.K."/>
            <person name="Zeng Q."/>
            <person name="Gargeya S."/>
            <person name="Fitzgerald M."/>
            <person name="Haas B."/>
            <person name="Abouelleil A."/>
            <person name="Allen A.W."/>
            <person name="Alvarado L."/>
            <person name="Arachchi H.M."/>
            <person name="Berlin A.M."/>
            <person name="Chapman S.B."/>
            <person name="Gainer-Dewar J."/>
            <person name="Goldberg J."/>
            <person name="Griggs A."/>
            <person name="Gujja S."/>
            <person name="Hansen M."/>
            <person name="Howarth C."/>
            <person name="Imamovic A."/>
            <person name="Ireland A."/>
            <person name="Larimer J."/>
            <person name="McCowan C."/>
            <person name="Murphy C."/>
            <person name="Pearson M."/>
            <person name="Poon T.W."/>
            <person name="Priest M."/>
            <person name="Roberts A."/>
            <person name="Saif S."/>
            <person name="Shea T."/>
            <person name="Sisk P."/>
            <person name="Sykes S."/>
            <person name="Wortman J."/>
            <person name="Nusbaum C."/>
            <person name="Birren B."/>
        </authorList>
    </citation>
    <scope>NUCLEOTIDE SEQUENCE [LARGE SCALE GENOMIC DNA]</scope>
    <source>
        <strain evidence="20 21">CBS 101466</strain>
    </source>
</reference>
<comment type="cofactor">
    <cofactor evidence="1">
        <name>FMN</name>
        <dbReference type="ChEBI" id="CHEBI:58210"/>
    </cofactor>
</comment>
<evidence type="ECO:0000313" key="20">
    <source>
        <dbReference type="EMBL" id="ETN45257.1"/>
    </source>
</evidence>
<dbReference type="PROSITE" id="PS51349">
    <property type="entry name" value="FMN_HYDROXY_ACID_DH_2"/>
    <property type="match status" value="1"/>
</dbReference>
<keyword evidence="10" id="KW-0408">Iron</keyword>
<comment type="subunit">
    <text evidence="4">Homotetramer.</text>
</comment>
<sequence length="489" mass="53582">MARRVSVSELEQHSTKESVWLVVNEWVYDMTNFATEHPGGADIIYQHAGRDASISYNEIHAPSLIKKTLNEAEHVGILDRSTAPEGWGTPVGQPQQLQRSSGDEKVPLDNIINLYDFEEVARRTWPEKSWAYINGASNDNITRDANSSIFQKIWLRPAIMRNVATVSSATTLFGVQLDMPLYITPTGTAKTAGPEGELALTKAASAKGSILCMSTPTSFPHDEILAATPQQAFFQLYVNKDRQKSEEAVRKAEATGKVKALFVTVDLPVISKREADERAKFDASTMNVKAGGMSATADRKGAGLARLNSSFIDSSLSWDDIAWLNRITKLPLVLKGIQRWEDAKLAQEHGLQGIVLSNHGGRAADTASPAIVTLLELHKNCPEVFDSMEVLVDGGIRRGSDVVKAVCLGASAVGIGRPFLYANNYGQEGVEYAFDILRDEIHTAMQLCGLTDLMRDASAQYVNTGEVDGLVRKGGHPYIRDRRRLKANL</sequence>
<evidence type="ECO:0000256" key="13">
    <source>
        <dbReference type="ARBA" id="ARBA00061137"/>
    </source>
</evidence>
<evidence type="ECO:0000256" key="16">
    <source>
        <dbReference type="ARBA" id="ARBA00068515"/>
    </source>
</evidence>
<dbReference type="Pfam" id="PF01070">
    <property type="entry name" value="FMN_dh"/>
    <property type="match status" value="1"/>
</dbReference>
<dbReference type="InterPro" id="IPR000262">
    <property type="entry name" value="FMN-dep_DH"/>
</dbReference>
<evidence type="ECO:0000256" key="12">
    <source>
        <dbReference type="ARBA" id="ARBA00052399"/>
    </source>
</evidence>
<evidence type="ECO:0000256" key="14">
    <source>
        <dbReference type="ARBA" id="ARBA00061589"/>
    </source>
</evidence>
<dbReference type="AlphaFoldDB" id="W2S9A8"/>
<dbReference type="Pfam" id="PF00173">
    <property type="entry name" value="Cyt-b5"/>
    <property type="match status" value="1"/>
</dbReference>
<keyword evidence="21" id="KW-1185">Reference proteome</keyword>
<evidence type="ECO:0000256" key="7">
    <source>
        <dbReference type="ARBA" id="ARBA00022643"/>
    </source>
</evidence>
<dbReference type="GO" id="GO:0046872">
    <property type="term" value="F:metal ion binding"/>
    <property type="evidence" value="ECO:0007669"/>
    <property type="project" value="UniProtKB-KW"/>
</dbReference>
<feature type="domain" description="Cytochrome b5 heme-binding" evidence="18">
    <location>
        <begin position="2"/>
        <end position="79"/>
    </location>
</feature>
<evidence type="ECO:0000256" key="3">
    <source>
        <dbReference type="ARBA" id="ARBA00004569"/>
    </source>
</evidence>
<keyword evidence="7" id="KW-0288">FMN</keyword>
<accession>W2S9A8</accession>
<feature type="domain" description="FMN hydroxy acid dehydrogenase" evidence="19">
    <location>
        <begin position="106"/>
        <end position="466"/>
    </location>
</feature>
<dbReference type="SUPFAM" id="SSF51395">
    <property type="entry name" value="FMN-linked oxidoreductases"/>
    <property type="match status" value="1"/>
</dbReference>
<keyword evidence="8" id="KW-0479">Metal-binding</keyword>
<dbReference type="GO" id="GO:0005758">
    <property type="term" value="C:mitochondrial intermembrane space"/>
    <property type="evidence" value="ECO:0007669"/>
    <property type="project" value="UniProtKB-SubCell"/>
</dbReference>
<keyword evidence="11" id="KW-0496">Mitochondrion</keyword>
<evidence type="ECO:0000256" key="11">
    <source>
        <dbReference type="ARBA" id="ARBA00023128"/>
    </source>
</evidence>
<evidence type="ECO:0000259" key="18">
    <source>
        <dbReference type="PROSITE" id="PS50255"/>
    </source>
</evidence>
<dbReference type="InterPro" id="IPR013785">
    <property type="entry name" value="Aldolase_TIM"/>
</dbReference>
<dbReference type="RefSeq" id="XP_008711985.1">
    <property type="nucleotide sequence ID" value="XM_008713763.1"/>
</dbReference>
<dbReference type="GO" id="GO:0004460">
    <property type="term" value="F:L-lactate dehydrogenase (cytochrome) activity"/>
    <property type="evidence" value="ECO:0007669"/>
    <property type="project" value="UniProtKB-EC"/>
</dbReference>
<organism evidence="20 21">
    <name type="scientific">Cyphellophora europaea (strain CBS 101466)</name>
    <name type="common">Phialophora europaea</name>
    <dbReference type="NCBI Taxonomy" id="1220924"/>
    <lineage>
        <taxon>Eukaryota</taxon>
        <taxon>Fungi</taxon>
        <taxon>Dikarya</taxon>
        <taxon>Ascomycota</taxon>
        <taxon>Pezizomycotina</taxon>
        <taxon>Eurotiomycetes</taxon>
        <taxon>Chaetothyriomycetidae</taxon>
        <taxon>Chaetothyriales</taxon>
        <taxon>Cyphellophoraceae</taxon>
        <taxon>Cyphellophora</taxon>
    </lineage>
</organism>
<evidence type="ECO:0000256" key="10">
    <source>
        <dbReference type="ARBA" id="ARBA00023004"/>
    </source>
</evidence>
<evidence type="ECO:0000313" key="21">
    <source>
        <dbReference type="Proteomes" id="UP000030752"/>
    </source>
</evidence>
<dbReference type="VEuPathDB" id="FungiDB:HMPREF1541_09088"/>
<gene>
    <name evidence="20" type="ORF">HMPREF1541_09088</name>
</gene>
<dbReference type="PANTHER" id="PTHR10578:SF104">
    <property type="entry name" value="CYTOCHROME B2, MITOCHONDRIAL-RELATED"/>
    <property type="match status" value="1"/>
</dbReference>
<evidence type="ECO:0000256" key="9">
    <source>
        <dbReference type="ARBA" id="ARBA00023002"/>
    </source>
</evidence>
<keyword evidence="9" id="KW-0560">Oxidoreductase</keyword>